<evidence type="ECO:0000313" key="2">
    <source>
        <dbReference type="Proteomes" id="UP000299102"/>
    </source>
</evidence>
<proteinExistence type="predicted"/>
<sequence length="112" mass="12426">MLLLTSSNSFSMVRSAQPAVQSVPRTREFYKSAEVRPCPHEIMLTLPKTPMPRKELVGFINLLDPVVTKPSRHVRKVTVQLTSISSSHIFCYATIISSLTRAQSTLPAIVTS</sequence>
<reference evidence="1 2" key="1">
    <citation type="journal article" date="2019" name="Commun. Biol.">
        <title>The bagworm genome reveals a unique fibroin gene that provides high tensile strength.</title>
        <authorList>
            <person name="Kono N."/>
            <person name="Nakamura H."/>
            <person name="Ohtoshi R."/>
            <person name="Tomita M."/>
            <person name="Numata K."/>
            <person name="Arakawa K."/>
        </authorList>
    </citation>
    <scope>NUCLEOTIDE SEQUENCE [LARGE SCALE GENOMIC DNA]</scope>
</reference>
<name>A0A4C1TBJ0_EUMVA</name>
<evidence type="ECO:0000313" key="1">
    <source>
        <dbReference type="EMBL" id="GBP10777.1"/>
    </source>
</evidence>
<keyword evidence="2" id="KW-1185">Reference proteome</keyword>
<organism evidence="1 2">
    <name type="scientific">Eumeta variegata</name>
    <name type="common">Bagworm moth</name>
    <name type="synonym">Eumeta japonica</name>
    <dbReference type="NCBI Taxonomy" id="151549"/>
    <lineage>
        <taxon>Eukaryota</taxon>
        <taxon>Metazoa</taxon>
        <taxon>Ecdysozoa</taxon>
        <taxon>Arthropoda</taxon>
        <taxon>Hexapoda</taxon>
        <taxon>Insecta</taxon>
        <taxon>Pterygota</taxon>
        <taxon>Neoptera</taxon>
        <taxon>Endopterygota</taxon>
        <taxon>Lepidoptera</taxon>
        <taxon>Glossata</taxon>
        <taxon>Ditrysia</taxon>
        <taxon>Tineoidea</taxon>
        <taxon>Psychidae</taxon>
        <taxon>Oiketicinae</taxon>
        <taxon>Eumeta</taxon>
    </lineage>
</organism>
<dbReference type="EMBL" id="BGZK01000042">
    <property type="protein sequence ID" value="GBP10777.1"/>
    <property type="molecule type" value="Genomic_DNA"/>
</dbReference>
<protein>
    <submittedName>
        <fullName evidence="1">Uncharacterized protein</fullName>
    </submittedName>
</protein>
<gene>
    <name evidence="1" type="ORF">EVAR_6324_1</name>
</gene>
<dbReference type="Proteomes" id="UP000299102">
    <property type="component" value="Unassembled WGS sequence"/>
</dbReference>
<dbReference type="AlphaFoldDB" id="A0A4C1TBJ0"/>
<comment type="caution">
    <text evidence="1">The sequence shown here is derived from an EMBL/GenBank/DDBJ whole genome shotgun (WGS) entry which is preliminary data.</text>
</comment>
<accession>A0A4C1TBJ0</accession>